<organism evidence="1">
    <name type="scientific">Citrobacter koseri</name>
    <name type="common">Citrobacter diversus</name>
    <dbReference type="NCBI Taxonomy" id="545"/>
    <lineage>
        <taxon>Bacteria</taxon>
        <taxon>Pseudomonadati</taxon>
        <taxon>Pseudomonadota</taxon>
        <taxon>Gammaproteobacteria</taxon>
        <taxon>Enterobacterales</taxon>
        <taxon>Enterobacteriaceae</taxon>
        <taxon>Citrobacter</taxon>
    </lineage>
</organism>
<name>A0A078LM46_CITKO</name>
<proteinExistence type="predicted"/>
<accession>A0A078LM46</accession>
<dbReference type="EMBL" id="LK931336">
    <property type="protein sequence ID" value="CDZ85274.1"/>
    <property type="molecule type" value="Genomic_DNA"/>
</dbReference>
<evidence type="ECO:0000313" key="1">
    <source>
        <dbReference type="EMBL" id="CDZ85274.1"/>
    </source>
</evidence>
<sequence length="58" mass="6635">MLAAWGETWVAGEIGYLFSQDQFPGLRLAEQIMFTLMLNQYPAFFAEQYFAVYLAFGA</sequence>
<gene>
    <name evidence="1" type="ORF">BN1086_03474</name>
</gene>
<dbReference type="AlphaFoldDB" id="A0A078LM46"/>
<reference evidence="1" key="1">
    <citation type="submission" date="2014-06" db="EMBL/GenBank/DDBJ databases">
        <authorList>
            <person name="Urmite Genomes Urmite Genomes"/>
        </authorList>
    </citation>
    <scope>NUCLEOTIDE SEQUENCE</scope>
</reference>
<dbReference type="PATRIC" id="fig|545.12.peg.3484"/>
<protein>
    <submittedName>
        <fullName evidence="1">Uncharacterized protein</fullName>
    </submittedName>
</protein>